<accession>A0ABT1FTB7</accession>
<reference evidence="1 2" key="1">
    <citation type="submission" date="2022-06" db="EMBL/GenBank/DDBJ databases">
        <title>Runella sp. S5 genome sequencing.</title>
        <authorList>
            <person name="Park S."/>
        </authorList>
    </citation>
    <scope>NUCLEOTIDE SEQUENCE [LARGE SCALE GENOMIC DNA]</scope>
    <source>
        <strain evidence="1 2">S5</strain>
    </source>
</reference>
<protein>
    <submittedName>
        <fullName evidence="1">Uncharacterized protein</fullName>
    </submittedName>
</protein>
<name>A0ABT1FTB7_9BACT</name>
<proteinExistence type="predicted"/>
<evidence type="ECO:0000313" key="1">
    <source>
        <dbReference type="EMBL" id="MCP1385000.1"/>
    </source>
</evidence>
<dbReference type="Proteomes" id="UP001204772">
    <property type="component" value="Unassembled WGS sequence"/>
</dbReference>
<comment type="caution">
    <text evidence="1">The sequence shown here is derived from an EMBL/GenBank/DDBJ whole genome shotgun (WGS) entry which is preliminary data.</text>
</comment>
<keyword evidence="2" id="KW-1185">Reference proteome</keyword>
<dbReference type="RefSeq" id="WP_253531004.1">
    <property type="nucleotide sequence ID" value="NZ_JAMZEL010000010.1"/>
</dbReference>
<evidence type="ECO:0000313" key="2">
    <source>
        <dbReference type="Proteomes" id="UP001204772"/>
    </source>
</evidence>
<sequence>MNTAQIIYEQYKVLPKKVREELKSLILKEDQPSDLMQEIEAGLKEVKLMQEGKLPSRTLDDLKKELKDAQ</sequence>
<organism evidence="1 2">
    <name type="scientific">Runella salmonicolor</name>
    <dbReference type="NCBI Taxonomy" id="2950278"/>
    <lineage>
        <taxon>Bacteria</taxon>
        <taxon>Pseudomonadati</taxon>
        <taxon>Bacteroidota</taxon>
        <taxon>Cytophagia</taxon>
        <taxon>Cytophagales</taxon>
        <taxon>Spirosomataceae</taxon>
        <taxon>Runella</taxon>
    </lineage>
</organism>
<gene>
    <name evidence="1" type="ORF">NCI00_21360</name>
</gene>
<dbReference type="EMBL" id="JAMZEL010000010">
    <property type="protein sequence ID" value="MCP1385000.1"/>
    <property type="molecule type" value="Genomic_DNA"/>
</dbReference>